<feature type="region of interest" description="Disordered" evidence="1">
    <location>
        <begin position="166"/>
        <end position="197"/>
    </location>
</feature>
<dbReference type="AlphaFoldDB" id="A0A139H3U0"/>
<name>A0A139H3U0_9PEZI</name>
<evidence type="ECO:0000313" key="3">
    <source>
        <dbReference type="EMBL" id="KXS97136.1"/>
    </source>
</evidence>
<comment type="caution">
    <text evidence="3">The sequence shown here is derived from an EMBL/GenBank/DDBJ whole genome shotgun (WGS) entry which is preliminary data.</text>
</comment>
<keyword evidence="2" id="KW-0472">Membrane</keyword>
<gene>
    <name evidence="3" type="ORF">AC579_5368</name>
</gene>
<accession>A0A139H3U0</accession>
<organism evidence="3 4">
    <name type="scientific">Pseudocercospora musae</name>
    <dbReference type="NCBI Taxonomy" id="113226"/>
    <lineage>
        <taxon>Eukaryota</taxon>
        <taxon>Fungi</taxon>
        <taxon>Dikarya</taxon>
        <taxon>Ascomycota</taxon>
        <taxon>Pezizomycotina</taxon>
        <taxon>Dothideomycetes</taxon>
        <taxon>Dothideomycetidae</taxon>
        <taxon>Mycosphaerellales</taxon>
        <taxon>Mycosphaerellaceae</taxon>
        <taxon>Pseudocercospora</taxon>
    </lineage>
</organism>
<evidence type="ECO:0000256" key="1">
    <source>
        <dbReference type="SAM" id="MobiDB-lite"/>
    </source>
</evidence>
<dbReference type="Proteomes" id="UP000073492">
    <property type="component" value="Unassembled WGS sequence"/>
</dbReference>
<feature type="transmembrane region" description="Helical" evidence="2">
    <location>
        <begin position="77"/>
        <end position="95"/>
    </location>
</feature>
<proteinExistence type="predicted"/>
<keyword evidence="4" id="KW-1185">Reference proteome</keyword>
<dbReference type="OrthoDB" id="10537233at2759"/>
<reference evidence="3 4" key="1">
    <citation type="submission" date="2015-07" db="EMBL/GenBank/DDBJ databases">
        <title>Comparative genomics of the Sigatoka disease complex on banana suggests a link between parallel evolutionary changes in Pseudocercospora fijiensis and Pseudocercospora eumusae and increased virulence on the banana host.</title>
        <authorList>
            <person name="Chang T.-C."/>
            <person name="Salvucci A."/>
            <person name="Crous P.W."/>
            <person name="Stergiopoulos I."/>
        </authorList>
    </citation>
    <scope>NUCLEOTIDE SEQUENCE [LARGE SCALE GENOMIC DNA]</scope>
    <source>
        <strain evidence="3 4">CBS 116634</strain>
    </source>
</reference>
<evidence type="ECO:0000256" key="2">
    <source>
        <dbReference type="SAM" id="Phobius"/>
    </source>
</evidence>
<protein>
    <submittedName>
        <fullName evidence="3">Uncharacterized protein</fullName>
    </submittedName>
</protein>
<feature type="transmembrane region" description="Helical" evidence="2">
    <location>
        <begin position="51"/>
        <end position="70"/>
    </location>
</feature>
<dbReference type="EMBL" id="LFZO01000799">
    <property type="protein sequence ID" value="KXS97136.1"/>
    <property type="molecule type" value="Genomic_DNA"/>
</dbReference>
<keyword evidence="2" id="KW-0812">Transmembrane</keyword>
<evidence type="ECO:0000313" key="4">
    <source>
        <dbReference type="Proteomes" id="UP000073492"/>
    </source>
</evidence>
<sequence length="197" mass="21518">MDRASSFAASVLAALANNKPFPTTPPPQSPQPECKVVNLPLVPAYSGLSRALAAGIIVVVTVIVTLLISGRPRTTQLVSSCIAAVVVFLVEPVFLPALDIFFRPISALLLPAIETTMACLKSMRSSTDTAQPTSPRDKQLVDRRDTVQLKQGKIKMKRKQDWTLVDRKDSDNLEQGKMQSKGEQDWTLIGSTRSKME</sequence>
<keyword evidence="2" id="KW-1133">Transmembrane helix</keyword>